<proteinExistence type="predicted"/>
<dbReference type="AlphaFoldDB" id="A0A3Q8SE91"/>
<accession>A0A3Q8SE91</accession>
<protein>
    <recommendedName>
        <fullName evidence="5">Phage tail tape measure protein</fullName>
    </recommendedName>
</protein>
<keyword evidence="2" id="KW-1133">Transmembrane helix</keyword>
<dbReference type="OrthoDB" id="1677957at2"/>
<sequence length="672" mass="73322">MATVASTLKMFDAMSRPLKNITSSMNMMISTMQRMQSVTERNTAIDKQLAAAKSKIVSAEAEIRKSIEQSTREQERFNQSMRRGVDSSNGLLRSVKGMAAAYLSLSGAKQLFGSTVGGAMNQQQMTDAFAARAGNQDLGQAIYGEATKMALKYGQDVNAALKGTMSFMSNTMDPKQLGELNLLTMRLSKLNPAEGLEGAAFSLKELMSGDYTSIAERFNMSRTLLKDSEARLAGMDGNITGFIAGMNKLLDQQNMTQEAFEKMLDSPAAKWQSIMNTFKFNLANAGNSALQSLVPTIERINQAFQSGQMQPYFDMLAVGIQKAIEGLTWLFDASLAVYNFFSTNWPYIAPIVYGVVGAFVVMKSVVMMNAIAQGAAAAATTVQTLAMFAQIAVTQGLKVAWAGLNAVMKANVIFLVVTAVIGLITWLIHLWNTNDKFAVALYKAWNGILNFFDTIPAYFWQLVEWMMKPFEWWAGSIGKIYDAVINGIISGINAVLELINKVTGSSYEIQAKFNMEDVAGKIAEFAGAQKDAAYAMAGIKAQERAQKETAFLNDRANKRAQDQIAKQANMANSLGAFGGAGMLPGEGIKNIDKVNKIGKIEDKVDISSEDLKTMRELAEMKSIQNYVTLTPTVSVEGGMHVRQESDIDEIAARLASRLEEEIASGGSRLIYE</sequence>
<dbReference type="EMBL" id="CP034248">
    <property type="protein sequence ID" value="AZK48701.1"/>
    <property type="molecule type" value="Genomic_DNA"/>
</dbReference>
<name>A0A3Q8SE91_9BACL</name>
<keyword evidence="4" id="KW-1185">Reference proteome</keyword>
<evidence type="ECO:0000313" key="4">
    <source>
        <dbReference type="Proteomes" id="UP000273145"/>
    </source>
</evidence>
<evidence type="ECO:0000256" key="2">
    <source>
        <dbReference type="SAM" id="Phobius"/>
    </source>
</evidence>
<evidence type="ECO:0000256" key="1">
    <source>
        <dbReference type="SAM" id="Coils"/>
    </source>
</evidence>
<evidence type="ECO:0000313" key="3">
    <source>
        <dbReference type="EMBL" id="AZK48701.1"/>
    </source>
</evidence>
<feature type="transmembrane region" description="Helical" evidence="2">
    <location>
        <begin position="412"/>
        <end position="431"/>
    </location>
</feature>
<dbReference type="KEGG" id="plen:EIM92_23035"/>
<feature type="coiled-coil region" evidence="1">
    <location>
        <begin position="42"/>
        <end position="69"/>
    </location>
</feature>
<dbReference type="Proteomes" id="UP000273145">
    <property type="component" value="Chromosome"/>
</dbReference>
<feature type="transmembrane region" description="Helical" evidence="2">
    <location>
        <begin position="374"/>
        <end position="392"/>
    </location>
</feature>
<keyword evidence="2" id="KW-0812">Transmembrane</keyword>
<evidence type="ECO:0008006" key="5">
    <source>
        <dbReference type="Google" id="ProtNLM"/>
    </source>
</evidence>
<keyword evidence="1" id="KW-0175">Coiled coil</keyword>
<gene>
    <name evidence="3" type="ORF">EIM92_23035</name>
</gene>
<organism evidence="3 4">
    <name type="scientific">Paenibacillus lentus</name>
    <dbReference type="NCBI Taxonomy" id="1338368"/>
    <lineage>
        <taxon>Bacteria</taxon>
        <taxon>Bacillati</taxon>
        <taxon>Bacillota</taxon>
        <taxon>Bacilli</taxon>
        <taxon>Bacillales</taxon>
        <taxon>Paenibacillaceae</taxon>
        <taxon>Paenibacillus</taxon>
    </lineage>
</organism>
<feature type="transmembrane region" description="Helical" evidence="2">
    <location>
        <begin position="345"/>
        <end position="362"/>
    </location>
</feature>
<reference evidence="3 4" key="1">
    <citation type="submission" date="2018-11" db="EMBL/GenBank/DDBJ databases">
        <title>Genome sequencing of Paenibacillus lentus DSM25539(T).</title>
        <authorList>
            <person name="Kook J.-K."/>
            <person name="Park S.-N."/>
            <person name="Lim Y.K."/>
        </authorList>
    </citation>
    <scope>NUCLEOTIDE SEQUENCE [LARGE SCALE GENOMIC DNA]</scope>
    <source>
        <strain evidence="3 4">DSM 25539</strain>
    </source>
</reference>
<dbReference type="RefSeq" id="WP_125084851.1">
    <property type="nucleotide sequence ID" value="NZ_CP034248.1"/>
</dbReference>
<keyword evidence="2" id="KW-0472">Membrane</keyword>